<evidence type="ECO:0008006" key="4">
    <source>
        <dbReference type="Google" id="ProtNLM"/>
    </source>
</evidence>
<feature type="transmembrane region" description="Helical" evidence="1">
    <location>
        <begin position="131"/>
        <end position="154"/>
    </location>
</feature>
<dbReference type="EMBL" id="MHLI01000008">
    <property type="protein sequence ID" value="OGZ05638.1"/>
    <property type="molecule type" value="Genomic_DNA"/>
</dbReference>
<keyword evidence="1" id="KW-0812">Transmembrane</keyword>
<comment type="caution">
    <text evidence="2">The sequence shown here is derived from an EMBL/GenBank/DDBJ whole genome shotgun (WGS) entry which is preliminary data.</text>
</comment>
<feature type="transmembrane region" description="Helical" evidence="1">
    <location>
        <begin position="78"/>
        <end position="98"/>
    </location>
</feature>
<gene>
    <name evidence="2" type="ORF">A2845_04750</name>
</gene>
<sequence>MMNNLSRHVAGLEQFLFTNKKSAVIWFVIRLYLANIWLSAGYAKFINPAWVGADAGKGIMGFVSGALQKTGGAHPDVMLWYAWFLTHCVAPYPLFWSYAITFGEVAVGLGLLFGVLTAFASGAGLLMNFNFLFSGAVSVNPIMILLGIPLLLAWRVSDTIGVQRFLAAFFRKKTPKRR</sequence>
<dbReference type="AlphaFoldDB" id="A0A1G2CYP5"/>
<protein>
    <recommendedName>
        <fullName evidence="4">DoxX family protein</fullName>
    </recommendedName>
</protein>
<dbReference type="PANTHER" id="PTHR39157:SF1">
    <property type="entry name" value="DOXX FAMILY PROTEIN"/>
    <property type="match status" value="1"/>
</dbReference>
<accession>A0A1G2CYP5</accession>
<proteinExistence type="predicted"/>
<keyword evidence="1" id="KW-0472">Membrane</keyword>
<feature type="transmembrane region" description="Helical" evidence="1">
    <location>
        <begin position="23"/>
        <end position="43"/>
    </location>
</feature>
<reference evidence="2 3" key="1">
    <citation type="journal article" date="2016" name="Nat. Commun.">
        <title>Thousands of microbial genomes shed light on interconnected biogeochemical processes in an aquifer system.</title>
        <authorList>
            <person name="Anantharaman K."/>
            <person name="Brown C.T."/>
            <person name="Hug L.A."/>
            <person name="Sharon I."/>
            <person name="Castelle C.J."/>
            <person name="Probst A.J."/>
            <person name="Thomas B.C."/>
            <person name="Singh A."/>
            <person name="Wilkins M.J."/>
            <person name="Karaoz U."/>
            <person name="Brodie E.L."/>
            <person name="Williams K.H."/>
            <person name="Hubbard S.S."/>
            <person name="Banfield J.F."/>
        </authorList>
    </citation>
    <scope>NUCLEOTIDE SEQUENCE [LARGE SCALE GENOMIC DNA]</scope>
</reference>
<name>A0A1G2CYP5_9BACT</name>
<evidence type="ECO:0000313" key="3">
    <source>
        <dbReference type="Proteomes" id="UP000177122"/>
    </source>
</evidence>
<organism evidence="2 3">
    <name type="scientific">Candidatus Lloydbacteria bacterium RIFCSPHIGHO2_01_FULL_49_22</name>
    <dbReference type="NCBI Taxonomy" id="1798658"/>
    <lineage>
        <taxon>Bacteria</taxon>
        <taxon>Candidatus Lloydiibacteriota</taxon>
    </lineage>
</organism>
<evidence type="ECO:0000313" key="2">
    <source>
        <dbReference type="EMBL" id="OGZ05638.1"/>
    </source>
</evidence>
<evidence type="ECO:0000256" key="1">
    <source>
        <dbReference type="SAM" id="Phobius"/>
    </source>
</evidence>
<feature type="transmembrane region" description="Helical" evidence="1">
    <location>
        <begin position="105"/>
        <end position="125"/>
    </location>
</feature>
<dbReference type="Proteomes" id="UP000177122">
    <property type="component" value="Unassembled WGS sequence"/>
</dbReference>
<dbReference type="PANTHER" id="PTHR39157">
    <property type="entry name" value="INTEGRAL MEMBRANE PROTEIN-RELATED"/>
    <property type="match status" value="1"/>
</dbReference>
<keyword evidence="1" id="KW-1133">Transmembrane helix</keyword>